<dbReference type="PANTHER" id="PTHR32178:SF8">
    <property type="entry name" value="PROTEIN FAM187B"/>
    <property type="match status" value="1"/>
</dbReference>
<evidence type="ECO:0000259" key="9">
    <source>
        <dbReference type="PROSITE" id="PS50835"/>
    </source>
</evidence>
<dbReference type="PROSITE" id="PS50835">
    <property type="entry name" value="IG_LIKE"/>
    <property type="match status" value="1"/>
</dbReference>
<dbReference type="InterPro" id="IPR013783">
    <property type="entry name" value="Ig-like_fold"/>
</dbReference>
<dbReference type="SUPFAM" id="SSF48726">
    <property type="entry name" value="Immunoglobulin"/>
    <property type="match status" value="2"/>
</dbReference>
<accession>A0A091DJS1</accession>
<evidence type="ECO:0000256" key="1">
    <source>
        <dbReference type="ARBA" id="ARBA00004479"/>
    </source>
</evidence>
<evidence type="ECO:0000313" key="11">
    <source>
        <dbReference type="Proteomes" id="UP000028990"/>
    </source>
</evidence>
<gene>
    <name evidence="10" type="ORF">H920_06219</name>
</gene>
<name>A0A091DJS1_FUKDA</name>
<keyword evidence="5 8" id="KW-1133">Transmembrane helix</keyword>
<dbReference type="InterPro" id="IPR039311">
    <property type="entry name" value="FAM187A/B"/>
</dbReference>
<dbReference type="InterPro" id="IPR007110">
    <property type="entry name" value="Ig-like_dom"/>
</dbReference>
<keyword evidence="3 8" id="KW-0812">Transmembrane</keyword>
<evidence type="ECO:0000256" key="3">
    <source>
        <dbReference type="ARBA" id="ARBA00022692"/>
    </source>
</evidence>
<evidence type="ECO:0000256" key="6">
    <source>
        <dbReference type="ARBA" id="ARBA00023136"/>
    </source>
</evidence>
<dbReference type="eggNOG" id="ENOG502S0YJ">
    <property type="taxonomic scope" value="Eukaryota"/>
</dbReference>
<dbReference type="PANTHER" id="PTHR32178">
    <property type="entry name" value="FAM187"/>
    <property type="match status" value="1"/>
</dbReference>
<feature type="domain" description="Ig-like" evidence="9">
    <location>
        <begin position="505"/>
        <end position="614"/>
    </location>
</feature>
<evidence type="ECO:0000256" key="2">
    <source>
        <dbReference type="ARBA" id="ARBA00008727"/>
    </source>
</evidence>
<proteinExistence type="inferred from homology"/>
<dbReference type="Proteomes" id="UP000028990">
    <property type="component" value="Unassembled WGS sequence"/>
</dbReference>
<dbReference type="InterPro" id="IPR036179">
    <property type="entry name" value="Ig-like_dom_sf"/>
</dbReference>
<feature type="transmembrane region" description="Helical" evidence="8">
    <location>
        <begin position="641"/>
        <end position="660"/>
    </location>
</feature>
<dbReference type="Gene3D" id="2.60.40.10">
    <property type="entry name" value="Immunoglobulins"/>
    <property type="match status" value="1"/>
</dbReference>
<evidence type="ECO:0000256" key="4">
    <source>
        <dbReference type="ARBA" id="ARBA00022729"/>
    </source>
</evidence>
<dbReference type="GO" id="GO:0016020">
    <property type="term" value="C:membrane"/>
    <property type="evidence" value="ECO:0007669"/>
    <property type="project" value="UniProtKB-SubCell"/>
</dbReference>
<reference evidence="10 11" key="1">
    <citation type="submission" date="2013-11" db="EMBL/GenBank/DDBJ databases">
        <title>The Damaraland mole rat (Fukomys damarensis) genome and evolution of African mole rats.</title>
        <authorList>
            <person name="Gladyshev V.N."/>
            <person name="Fang X."/>
        </authorList>
    </citation>
    <scope>NUCLEOTIDE SEQUENCE [LARGE SCALE GENOMIC DNA]</scope>
    <source>
        <tissue evidence="10">Liver</tissue>
    </source>
</reference>
<evidence type="ECO:0000256" key="7">
    <source>
        <dbReference type="ARBA" id="ARBA00023180"/>
    </source>
</evidence>
<dbReference type="EMBL" id="KN122176">
    <property type="protein sequence ID" value="KFO32374.1"/>
    <property type="molecule type" value="Genomic_DNA"/>
</dbReference>
<protein>
    <submittedName>
        <fullName evidence="10">Protein FAM187B</fullName>
    </submittedName>
</protein>
<evidence type="ECO:0000313" key="10">
    <source>
        <dbReference type="EMBL" id="KFO32374.1"/>
    </source>
</evidence>
<keyword evidence="4" id="KW-0732">Signal</keyword>
<comment type="similarity">
    <text evidence="2">Belongs to the FAM187 family.</text>
</comment>
<dbReference type="AlphaFoldDB" id="A0A091DJS1"/>
<organism evidence="10 11">
    <name type="scientific">Fukomys damarensis</name>
    <name type="common">Damaraland mole rat</name>
    <name type="synonym">Cryptomys damarensis</name>
    <dbReference type="NCBI Taxonomy" id="885580"/>
    <lineage>
        <taxon>Eukaryota</taxon>
        <taxon>Metazoa</taxon>
        <taxon>Chordata</taxon>
        <taxon>Craniata</taxon>
        <taxon>Vertebrata</taxon>
        <taxon>Euteleostomi</taxon>
        <taxon>Mammalia</taxon>
        <taxon>Eutheria</taxon>
        <taxon>Euarchontoglires</taxon>
        <taxon>Glires</taxon>
        <taxon>Rodentia</taxon>
        <taxon>Hystricomorpha</taxon>
        <taxon>Bathyergidae</taxon>
        <taxon>Fukomys</taxon>
    </lineage>
</organism>
<evidence type="ECO:0000256" key="8">
    <source>
        <dbReference type="SAM" id="Phobius"/>
    </source>
</evidence>
<sequence>MGNFTKPSMAPRVILLSQSVMLATLWLISLSFSILWAHSSISCSYKSLCRRALLSGNNIVLRCDHPGALWYFTSILGKAVFLISSIHNTKNLPGGSLLLVNPQPSQSGLYSCQDNHNTLTVEYEIDFQDVTTLHITHKTLDQQPLQNETLMLGGEVLIFTQWEPWQDCNLCGVPGERKRLGYCYIEEPGEKPMPCGLYMGEEKLAHSRLRPELQVEACLVPYNPAKETDQPYFIFDIYQLGKLTDSMWLTCPLASIYRLGFPSYRKPGSSSSPPAFMGSVCRRACQDVHLARVPDAASQLGLDQFTATVPVTMLSTLWLLLSLSVPILGLYPFVSCPEGHKCQLALLSNNDILLECPLSRAHWNYSFFISKKNGAINSMASNMEITSGGDLAISNPLPSQTGLYHCWEENSSHVTQFEIDFQDVRSLHITHNSLEEKPLQNESLHVGSAQLIFTRWEPWQDCNRCGVPGERKRLGYCYIEELLDDPMPCGLYLAESPSWSSRLRPELQVEACFVECSDEPFAQLGYVIFDSFQFNEELESLSLLCPLASIYRPISWEANKIPLTWQNELSGKSYNSTLNLATGGQQLQIFQPAIYRCFVEQELVAQFNPMATLELLAPPKRENKTQALPRKADLVPLKLKLVLLMGIALALGLLLFNTLCSAPGKSRKQMLLAK</sequence>
<keyword evidence="11" id="KW-1185">Reference proteome</keyword>
<comment type="subcellular location">
    <subcellularLocation>
        <location evidence="1">Membrane</location>
        <topology evidence="1">Single-pass type I membrane protein</topology>
    </subcellularLocation>
</comment>
<keyword evidence="6 8" id="KW-0472">Membrane</keyword>
<keyword evidence="7" id="KW-0325">Glycoprotein</keyword>
<evidence type="ECO:0000256" key="5">
    <source>
        <dbReference type="ARBA" id="ARBA00022989"/>
    </source>
</evidence>